<evidence type="ECO:0000256" key="1">
    <source>
        <dbReference type="SAM" id="MobiDB-lite"/>
    </source>
</evidence>
<dbReference type="AlphaFoldDB" id="A0A8K0P733"/>
<protein>
    <submittedName>
        <fullName evidence="2">Uncharacterized protein</fullName>
    </submittedName>
</protein>
<feature type="region of interest" description="Disordered" evidence="1">
    <location>
        <begin position="350"/>
        <end position="405"/>
    </location>
</feature>
<feature type="compositionally biased region" description="Low complexity" evidence="1">
    <location>
        <begin position="113"/>
        <end position="129"/>
    </location>
</feature>
<evidence type="ECO:0000313" key="3">
    <source>
        <dbReference type="Proteomes" id="UP000792457"/>
    </source>
</evidence>
<accession>A0A8K0P733</accession>
<name>A0A8K0P733_LADFU</name>
<organism evidence="2 3">
    <name type="scientific">Ladona fulva</name>
    <name type="common">Scarce chaser dragonfly</name>
    <name type="synonym">Libellula fulva</name>
    <dbReference type="NCBI Taxonomy" id="123851"/>
    <lineage>
        <taxon>Eukaryota</taxon>
        <taxon>Metazoa</taxon>
        <taxon>Ecdysozoa</taxon>
        <taxon>Arthropoda</taxon>
        <taxon>Hexapoda</taxon>
        <taxon>Insecta</taxon>
        <taxon>Pterygota</taxon>
        <taxon>Palaeoptera</taxon>
        <taxon>Odonata</taxon>
        <taxon>Epiprocta</taxon>
        <taxon>Anisoptera</taxon>
        <taxon>Libelluloidea</taxon>
        <taxon>Libellulidae</taxon>
        <taxon>Ladona</taxon>
    </lineage>
</organism>
<dbReference type="EMBL" id="KZ308700">
    <property type="protein sequence ID" value="KAG8233254.1"/>
    <property type="molecule type" value="Genomic_DNA"/>
</dbReference>
<evidence type="ECO:0000313" key="2">
    <source>
        <dbReference type="EMBL" id="KAG8233254.1"/>
    </source>
</evidence>
<gene>
    <name evidence="2" type="ORF">J437_LFUL009962</name>
</gene>
<reference evidence="2" key="2">
    <citation type="submission" date="2017-10" db="EMBL/GenBank/DDBJ databases">
        <title>Ladona fulva Genome sequencing and assembly.</title>
        <authorList>
            <person name="Murali S."/>
            <person name="Richards S."/>
            <person name="Bandaranaike D."/>
            <person name="Bellair M."/>
            <person name="Blankenburg K."/>
            <person name="Chao H."/>
            <person name="Dinh H."/>
            <person name="Doddapaneni H."/>
            <person name="Dugan-Rocha S."/>
            <person name="Elkadiri S."/>
            <person name="Gnanaolivu R."/>
            <person name="Hernandez B."/>
            <person name="Skinner E."/>
            <person name="Javaid M."/>
            <person name="Lee S."/>
            <person name="Li M."/>
            <person name="Ming W."/>
            <person name="Munidasa M."/>
            <person name="Muniz J."/>
            <person name="Nguyen L."/>
            <person name="Hughes D."/>
            <person name="Osuji N."/>
            <person name="Pu L.-L."/>
            <person name="Puazo M."/>
            <person name="Qu C."/>
            <person name="Quiroz J."/>
            <person name="Raj R."/>
            <person name="Weissenberger G."/>
            <person name="Xin Y."/>
            <person name="Zou X."/>
            <person name="Han Y."/>
            <person name="Worley K."/>
            <person name="Muzny D."/>
            <person name="Gibbs R."/>
        </authorList>
    </citation>
    <scope>NUCLEOTIDE SEQUENCE</scope>
    <source>
        <strain evidence="2">Sampled in the wild</strain>
    </source>
</reference>
<sequence>MSQPVDQPGWLPPYPPPVQHYMQPSPYVQHPLPLPQPYVYYEQPVPVYIPPYPPPAHIPPPNTTPAYSTTNFCSTSASTSAIFCGSSAAGQSTSTIIHQESTTVLSRNTSPQREGSISSRSSSRSSSIGSRRREWRRSSRHSPERYRERRRVEMRYHRRSRELSSPSSGRSISREQSIDSEVTTISHDERGHSQSRRHVSVKKDILRHHHRLDTKHSASRSGSSRDGNSSKSESKELIVKKEVKTERDEVNEHLENWRKGMGNNMSLGGPRTNEEMGQAERCYWTRAAPAELYYARDEQNPRVMKATKKLLSLSERFENELVARAERARAVLPKLEDTVPSARQLRLRVHKVGGGSHSSSSSDDGSSSEDVEEEEEDRAMEELQRKRMHPHRLHPELWYNDTGEV</sequence>
<feature type="compositionally biased region" description="Low complexity" evidence="1">
    <location>
        <begin position="219"/>
        <end position="231"/>
    </location>
</feature>
<reference evidence="2" key="1">
    <citation type="submission" date="2013-04" db="EMBL/GenBank/DDBJ databases">
        <authorList>
            <person name="Qu J."/>
            <person name="Murali S.C."/>
            <person name="Bandaranaike D."/>
            <person name="Bellair M."/>
            <person name="Blankenburg K."/>
            <person name="Chao H."/>
            <person name="Dinh H."/>
            <person name="Doddapaneni H."/>
            <person name="Downs B."/>
            <person name="Dugan-Rocha S."/>
            <person name="Elkadiri S."/>
            <person name="Gnanaolivu R.D."/>
            <person name="Hernandez B."/>
            <person name="Javaid M."/>
            <person name="Jayaseelan J.C."/>
            <person name="Lee S."/>
            <person name="Li M."/>
            <person name="Ming W."/>
            <person name="Munidasa M."/>
            <person name="Muniz J."/>
            <person name="Nguyen L."/>
            <person name="Ongeri F."/>
            <person name="Osuji N."/>
            <person name="Pu L.-L."/>
            <person name="Puazo M."/>
            <person name="Qu C."/>
            <person name="Quiroz J."/>
            <person name="Raj R."/>
            <person name="Weissenberger G."/>
            <person name="Xin Y."/>
            <person name="Zou X."/>
            <person name="Han Y."/>
            <person name="Richards S."/>
            <person name="Worley K."/>
            <person name="Muzny D."/>
            <person name="Gibbs R."/>
        </authorList>
    </citation>
    <scope>NUCLEOTIDE SEQUENCE</scope>
    <source>
        <strain evidence="2">Sampled in the wild</strain>
    </source>
</reference>
<feature type="compositionally biased region" description="Basic and acidic residues" evidence="1">
    <location>
        <begin position="232"/>
        <end position="242"/>
    </location>
</feature>
<dbReference type="Proteomes" id="UP000792457">
    <property type="component" value="Unassembled WGS sequence"/>
</dbReference>
<feature type="compositionally biased region" description="Acidic residues" evidence="1">
    <location>
        <begin position="366"/>
        <end position="379"/>
    </location>
</feature>
<feature type="compositionally biased region" description="Basic residues" evidence="1">
    <location>
        <begin position="193"/>
        <end position="213"/>
    </location>
</feature>
<keyword evidence="3" id="KW-1185">Reference proteome</keyword>
<comment type="caution">
    <text evidence="2">The sequence shown here is derived from an EMBL/GenBank/DDBJ whole genome shotgun (WGS) entry which is preliminary data.</text>
</comment>
<dbReference type="OrthoDB" id="67027at2759"/>
<proteinExistence type="predicted"/>
<feature type="region of interest" description="Disordered" evidence="1">
    <location>
        <begin position="100"/>
        <end position="242"/>
    </location>
</feature>
<feature type="compositionally biased region" description="Basic and acidic residues" evidence="1">
    <location>
        <begin position="141"/>
        <end position="155"/>
    </location>
</feature>
<feature type="compositionally biased region" description="Polar residues" evidence="1">
    <location>
        <begin position="100"/>
        <end position="112"/>
    </location>
</feature>